<comment type="function">
    <text evidence="5">Modulates RecA activity.</text>
</comment>
<dbReference type="InterPro" id="IPR053924">
    <property type="entry name" value="RecX_HTH_2nd"/>
</dbReference>
<comment type="caution">
    <text evidence="9">The sequence shown here is derived from an EMBL/GenBank/DDBJ whole genome shotgun (WGS) entry which is preliminary data.</text>
</comment>
<dbReference type="EMBL" id="JPER01000006">
    <property type="protein sequence ID" value="KFZ30286.1"/>
    <property type="molecule type" value="Genomic_DNA"/>
</dbReference>
<dbReference type="Pfam" id="PF21981">
    <property type="entry name" value="RecX_HTH3"/>
    <property type="match status" value="1"/>
</dbReference>
<keyword evidence="10" id="KW-1185">Reference proteome</keyword>
<dbReference type="eggNOG" id="COG2137">
    <property type="taxonomic scope" value="Bacteria"/>
</dbReference>
<organism evidence="9 10">
    <name type="scientific">Pseudidiomarina salinarum</name>
    <dbReference type="NCBI Taxonomy" id="435908"/>
    <lineage>
        <taxon>Bacteria</taxon>
        <taxon>Pseudomonadati</taxon>
        <taxon>Pseudomonadota</taxon>
        <taxon>Gammaproteobacteria</taxon>
        <taxon>Alteromonadales</taxon>
        <taxon>Idiomarinaceae</taxon>
        <taxon>Pseudidiomarina</taxon>
    </lineage>
</organism>
<evidence type="ECO:0000256" key="5">
    <source>
        <dbReference type="HAMAP-Rule" id="MF_01114"/>
    </source>
</evidence>
<evidence type="ECO:0000256" key="4">
    <source>
        <dbReference type="ARBA" id="ARBA00022490"/>
    </source>
</evidence>
<dbReference type="PANTHER" id="PTHR33602:SF1">
    <property type="entry name" value="REGULATORY PROTEIN RECX FAMILY PROTEIN"/>
    <property type="match status" value="1"/>
</dbReference>
<feature type="domain" description="RecX second three-helical" evidence="6">
    <location>
        <begin position="56"/>
        <end position="96"/>
    </location>
</feature>
<evidence type="ECO:0000313" key="10">
    <source>
        <dbReference type="Proteomes" id="UP000054363"/>
    </source>
</evidence>
<dbReference type="Gene3D" id="1.10.10.10">
    <property type="entry name" value="Winged helix-like DNA-binding domain superfamily/Winged helix DNA-binding domain"/>
    <property type="match status" value="3"/>
</dbReference>
<name>A0A094JCK1_9GAMM</name>
<evidence type="ECO:0000259" key="8">
    <source>
        <dbReference type="Pfam" id="PF21982"/>
    </source>
</evidence>
<proteinExistence type="inferred from homology"/>
<accession>A0A094JCK1</accession>
<evidence type="ECO:0000313" key="9">
    <source>
        <dbReference type="EMBL" id="KFZ30286.1"/>
    </source>
</evidence>
<feature type="domain" description="RecX third three-helical" evidence="7">
    <location>
        <begin position="105"/>
        <end position="147"/>
    </location>
</feature>
<dbReference type="Proteomes" id="UP000054363">
    <property type="component" value="Unassembled WGS sequence"/>
</dbReference>
<gene>
    <name evidence="5" type="primary">recX</name>
    <name evidence="9" type="ORF">IDSA_11065</name>
</gene>
<dbReference type="GO" id="GO:0005737">
    <property type="term" value="C:cytoplasm"/>
    <property type="evidence" value="ECO:0007669"/>
    <property type="project" value="UniProtKB-SubCell"/>
</dbReference>
<dbReference type="Pfam" id="PF02631">
    <property type="entry name" value="RecX_HTH2"/>
    <property type="match status" value="1"/>
</dbReference>
<protein>
    <recommendedName>
        <fullName evidence="3 5">Regulatory protein RecX</fullName>
    </recommendedName>
</protein>
<dbReference type="PANTHER" id="PTHR33602">
    <property type="entry name" value="REGULATORY PROTEIN RECX FAMILY PROTEIN"/>
    <property type="match status" value="1"/>
</dbReference>
<dbReference type="STRING" id="435908.IDSA_11065"/>
<dbReference type="InterPro" id="IPR036388">
    <property type="entry name" value="WH-like_DNA-bd_sf"/>
</dbReference>
<evidence type="ECO:0000259" key="6">
    <source>
        <dbReference type="Pfam" id="PF02631"/>
    </source>
</evidence>
<feature type="domain" description="RecX first three-helical" evidence="8">
    <location>
        <begin position="13"/>
        <end position="47"/>
    </location>
</feature>
<comment type="similarity">
    <text evidence="2 5">Belongs to the RecX family.</text>
</comment>
<comment type="subcellular location">
    <subcellularLocation>
        <location evidence="1 5">Cytoplasm</location>
    </subcellularLocation>
</comment>
<evidence type="ECO:0000256" key="2">
    <source>
        <dbReference type="ARBA" id="ARBA00009695"/>
    </source>
</evidence>
<evidence type="ECO:0000256" key="1">
    <source>
        <dbReference type="ARBA" id="ARBA00004496"/>
    </source>
</evidence>
<dbReference type="InterPro" id="IPR053926">
    <property type="entry name" value="RecX_HTH_1st"/>
</dbReference>
<evidence type="ECO:0000256" key="3">
    <source>
        <dbReference type="ARBA" id="ARBA00018111"/>
    </source>
</evidence>
<dbReference type="AlphaFoldDB" id="A0A094JCK1"/>
<dbReference type="InterPro" id="IPR003783">
    <property type="entry name" value="Regulatory_RecX"/>
</dbReference>
<evidence type="ECO:0000259" key="7">
    <source>
        <dbReference type="Pfam" id="PF21981"/>
    </source>
</evidence>
<dbReference type="HAMAP" id="MF_01114">
    <property type="entry name" value="RecX"/>
    <property type="match status" value="1"/>
</dbReference>
<keyword evidence="4 5" id="KW-0963">Cytoplasm</keyword>
<reference evidence="9 10" key="1">
    <citation type="submission" date="2014-06" db="EMBL/GenBank/DDBJ databases">
        <title>The draft genome sequence of Idiomarina salinarum ISL-52.</title>
        <authorList>
            <person name="Du J."/>
            <person name="Shao Z."/>
        </authorList>
    </citation>
    <scope>NUCLEOTIDE SEQUENCE [LARGE SCALE GENOMIC DNA]</scope>
    <source>
        <strain evidence="9 10">ISL-52</strain>
    </source>
</reference>
<dbReference type="RefSeq" id="WP_034776733.1">
    <property type="nucleotide sequence ID" value="NZ_JPER01000006.1"/>
</dbReference>
<dbReference type="InterPro" id="IPR053925">
    <property type="entry name" value="RecX_HTH_3rd"/>
</dbReference>
<dbReference type="Pfam" id="PF21982">
    <property type="entry name" value="RecX_HTH1"/>
    <property type="match status" value="1"/>
</dbReference>
<sequence>MSDNDEQVQANEVMLRLLGRREHSVRELEQKLSQRGFAASIIRVVINEAIARGWQSDERYAELWTRHCLQRGDGINKIKASANAKGISSELLEQALAAEEPDWAELCFERLCKKFGSEPPATPKDRDRRIRHLLQRGFTYPDIKQALERQSDAVAD</sequence>
<dbReference type="OrthoDB" id="7066780at2"/>
<dbReference type="GO" id="GO:0006282">
    <property type="term" value="P:regulation of DNA repair"/>
    <property type="evidence" value="ECO:0007669"/>
    <property type="project" value="UniProtKB-UniRule"/>
</dbReference>